<evidence type="ECO:0000313" key="2">
    <source>
        <dbReference type="Proteomes" id="UP000309676"/>
    </source>
</evidence>
<dbReference type="AlphaFoldDB" id="A0A5R9G1Y0"/>
<protein>
    <submittedName>
        <fullName evidence="1">SAM-dependent methyltransferase</fullName>
    </submittedName>
</protein>
<accession>A0A5R9G1Y0</accession>
<dbReference type="Proteomes" id="UP000309676">
    <property type="component" value="Unassembled WGS sequence"/>
</dbReference>
<dbReference type="EMBL" id="VCIW01000015">
    <property type="protein sequence ID" value="TLS50357.1"/>
    <property type="molecule type" value="Genomic_DNA"/>
</dbReference>
<comment type="caution">
    <text evidence="1">The sequence shown here is derived from an EMBL/GenBank/DDBJ whole genome shotgun (WGS) entry which is preliminary data.</text>
</comment>
<dbReference type="GO" id="GO:0032259">
    <property type="term" value="P:methylation"/>
    <property type="evidence" value="ECO:0007669"/>
    <property type="project" value="UniProtKB-KW"/>
</dbReference>
<dbReference type="InterPro" id="IPR029063">
    <property type="entry name" value="SAM-dependent_MTases_sf"/>
</dbReference>
<keyword evidence="1" id="KW-0808">Transferase</keyword>
<dbReference type="PANTHER" id="PTHR38451:SF1">
    <property type="entry name" value="TRNA (ADENINE(22)-N(1))-METHYLTRANSFERASE"/>
    <property type="match status" value="1"/>
</dbReference>
<dbReference type="RefSeq" id="WP_138196067.1">
    <property type="nucleotide sequence ID" value="NZ_VCIW01000015.1"/>
</dbReference>
<gene>
    <name evidence="1" type="ORF">FE782_20225</name>
</gene>
<dbReference type="SUPFAM" id="SSF53335">
    <property type="entry name" value="S-adenosyl-L-methionine-dependent methyltransferases"/>
    <property type="match status" value="1"/>
</dbReference>
<proteinExistence type="predicted"/>
<dbReference type="Pfam" id="PF04816">
    <property type="entry name" value="TrmK"/>
    <property type="match status" value="1"/>
</dbReference>
<dbReference type="InterPro" id="IPR006901">
    <property type="entry name" value="TrmK"/>
</dbReference>
<sequence length="254" mass="26923">MIQLSKRLSAVAEYALPGGALADIGTDHALLPVSLVQRGIIPNAVAGDVHVGPARAAERQVLSAGLASKIDVRIGDGLAVLEPNEVETITIAGMGGGTIVDILSGGAAALAGVRRLVLQPNVGERLVRAWLLENGWKLVQETLLEEDGLLYEVLAADAPSDAAEAAAWNEALYEGVPAPSGGGTLSRSVLLLMGPHLLRSPTRLFARKWTAYVAKLDELIERIGRSEQPEAHKKRAELTAERNEVSEVLQWLST</sequence>
<dbReference type="PIRSF" id="PIRSF018637">
    <property type="entry name" value="TrmK"/>
    <property type="match status" value="1"/>
</dbReference>
<dbReference type="OrthoDB" id="5881184at2"/>
<evidence type="ECO:0000313" key="1">
    <source>
        <dbReference type="EMBL" id="TLS50357.1"/>
    </source>
</evidence>
<dbReference type="Gene3D" id="3.40.50.150">
    <property type="entry name" value="Vaccinia Virus protein VP39"/>
    <property type="match status" value="1"/>
</dbReference>
<reference evidence="1 2" key="1">
    <citation type="submission" date="2019-05" db="EMBL/GenBank/DDBJ databases">
        <authorList>
            <person name="Narsing Rao M.P."/>
            <person name="Li W.J."/>
        </authorList>
    </citation>
    <scope>NUCLEOTIDE SEQUENCE [LARGE SCALE GENOMIC DNA]</scope>
    <source>
        <strain evidence="1 2">SYSU_K30003</strain>
    </source>
</reference>
<organism evidence="1 2">
    <name type="scientific">Paenibacillus antri</name>
    <dbReference type="NCBI Taxonomy" id="2582848"/>
    <lineage>
        <taxon>Bacteria</taxon>
        <taxon>Bacillati</taxon>
        <taxon>Bacillota</taxon>
        <taxon>Bacilli</taxon>
        <taxon>Bacillales</taxon>
        <taxon>Paenibacillaceae</taxon>
        <taxon>Paenibacillus</taxon>
    </lineage>
</organism>
<dbReference type="GO" id="GO:0160105">
    <property type="term" value="F:tRNA (adenine(22)-N1)-methyltransferase activity"/>
    <property type="evidence" value="ECO:0007669"/>
    <property type="project" value="InterPro"/>
</dbReference>
<name>A0A5R9G1Y0_9BACL</name>
<dbReference type="PANTHER" id="PTHR38451">
    <property type="entry name" value="TRNA (ADENINE(22)-N(1))-METHYLTRANSFERASE"/>
    <property type="match status" value="1"/>
</dbReference>
<dbReference type="Gene3D" id="1.10.287.1890">
    <property type="match status" value="1"/>
</dbReference>
<keyword evidence="1" id="KW-0489">Methyltransferase</keyword>
<keyword evidence="2" id="KW-1185">Reference proteome</keyword>